<sequence length="130" mass="14850">MEKIVERSGPFKDYIAEGVKVGDTVYLSGQVSLGEDGDLIGDGNLKEQVRQAYHNVKELLKKFDLSMDNIVDETWFVTNMKYSMENIDELFEIRSECYGKFPEVAQTMIEIKSLVMPELMIEIKCVAKTI</sequence>
<dbReference type="Proteomes" id="UP000198858">
    <property type="component" value="Chromosome I"/>
</dbReference>
<dbReference type="PANTHER" id="PTHR11803">
    <property type="entry name" value="2-IMINOBUTANOATE/2-IMINOPROPANOATE DEAMINASE RIDA"/>
    <property type="match status" value="1"/>
</dbReference>
<reference evidence="2 3" key="1">
    <citation type="submission" date="2016-10" db="EMBL/GenBank/DDBJ databases">
        <authorList>
            <person name="Varghese N."/>
            <person name="Submissions S."/>
        </authorList>
    </citation>
    <scope>NUCLEOTIDE SEQUENCE [LARGE SCALE GENOMIC DNA]</scope>
    <source>
        <strain evidence="2 3">Mar_2010_102</strain>
    </source>
</reference>
<organism evidence="2 3">
    <name type="scientific">Christiangramia echinicola</name>
    <dbReference type="NCBI Taxonomy" id="279359"/>
    <lineage>
        <taxon>Bacteria</taxon>
        <taxon>Pseudomonadati</taxon>
        <taxon>Bacteroidota</taxon>
        <taxon>Flavobacteriia</taxon>
        <taxon>Flavobacteriales</taxon>
        <taxon>Flavobacteriaceae</taxon>
        <taxon>Christiangramia</taxon>
    </lineage>
</organism>
<dbReference type="PANTHER" id="PTHR11803:SF58">
    <property type="entry name" value="PROTEIN HMF1-RELATED"/>
    <property type="match status" value="1"/>
</dbReference>
<dbReference type="RefSeq" id="WP_089662823.1">
    <property type="nucleotide sequence ID" value="NZ_LT629745.1"/>
</dbReference>
<dbReference type="AlphaFoldDB" id="A0A1H1Q3M4"/>
<evidence type="ECO:0000313" key="3">
    <source>
        <dbReference type="Proteomes" id="UP000198858"/>
    </source>
</evidence>
<evidence type="ECO:0000256" key="1">
    <source>
        <dbReference type="ARBA" id="ARBA00010552"/>
    </source>
</evidence>
<evidence type="ECO:0000313" key="2">
    <source>
        <dbReference type="EMBL" id="SDS18000.1"/>
    </source>
</evidence>
<dbReference type="Gene3D" id="3.30.1330.40">
    <property type="entry name" value="RutC-like"/>
    <property type="match status" value="1"/>
</dbReference>
<dbReference type="InterPro" id="IPR006175">
    <property type="entry name" value="YjgF/YER057c/UK114"/>
</dbReference>
<dbReference type="CDD" id="cd00448">
    <property type="entry name" value="YjgF_YER057c_UK114_family"/>
    <property type="match status" value="1"/>
</dbReference>
<dbReference type="STRING" id="1250231.SAMN04488552_2362"/>
<comment type="similarity">
    <text evidence="1">Belongs to the RutC family.</text>
</comment>
<dbReference type="SUPFAM" id="SSF55298">
    <property type="entry name" value="YjgF-like"/>
    <property type="match status" value="1"/>
</dbReference>
<protein>
    <submittedName>
        <fullName evidence="2">Enamine deaminase RidA, house cleaning of reactive enamine intermediates, YjgF/YER057c/UK114 family</fullName>
    </submittedName>
</protein>
<gene>
    <name evidence="2" type="ORF">SAMN04488552_2362</name>
</gene>
<proteinExistence type="inferred from homology"/>
<dbReference type="InterPro" id="IPR035959">
    <property type="entry name" value="RutC-like_sf"/>
</dbReference>
<dbReference type="GO" id="GO:0019239">
    <property type="term" value="F:deaminase activity"/>
    <property type="evidence" value="ECO:0007669"/>
    <property type="project" value="TreeGrafter"/>
</dbReference>
<dbReference type="EMBL" id="LT629745">
    <property type="protein sequence ID" value="SDS18000.1"/>
    <property type="molecule type" value="Genomic_DNA"/>
</dbReference>
<name>A0A1H1Q3M4_9FLAO</name>
<dbReference type="Pfam" id="PF01042">
    <property type="entry name" value="Ribonuc_L-PSP"/>
    <property type="match status" value="1"/>
</dbReference>
<accession>A0A1H1Q3M4</accession>
<dbReference type="GO" id="GO:0005829">
    <property type="term" value="C:cytosol"/>
    <property type="evidence" value="ECO:0007669"/>
    <property type="project" value="TreeGrafter"/>
</dbReference>
<keyword evidence="3" id="KW-1185">Reference proteome</keyword>